<evidence type="ECO:0000313" key="12">
    <source>
        <dbReference type="Proteomes" id="UP000177042"/>
    </source>
</evidence>
<dbReference type="PANTHER" id="PTHR45453:SF1">
    <property type="entry name" value="PHOSPHATE REGULON SENSOR PROTEIN PHOR"/>
    <property type="match status" value="1"/>
</dbReference>
<dbReference type="InterPro" id="IPR004358">
    <property type="entry name" value="Sig_transdc_His_kin-like_C"/>
</dbReference>
<keyword evidence="5" id="KW-0418">Kinase</keyword>
<keyword evidence="6" id="KW-0902">Two-component regulatory system</keyword>
<dbReference type="SUPFAM" id="SSF47384">
    <property type="entry name" value="Homodimeric domain of signal transducing histidine kinase"/>
    <property type="match status" value="1"/>
</dbReference>
<evidence type="ECO:0000256" key="1">
    <source>
        <dbReference type="ARBA" id="ARBA00000085"/>
    </source>
</evidence>
<dbReference type="InterPro" id="IPR005467">
    <property type="entry name" value="His_kinase_dom"/>
</dbReference>
<reference evidence="11 12" key="1">
    <citation type="journal article" date="2016" name="Nat. Commun.">
        <title>Thousands of microbial genomes shed light on interconnected biogeochemical processes in an aquifer system.</title>
        <authorList>
            <person name="Anantharaman K."/>
            <person name="Brown C.T."/>
            <person name="Hug L.A."/>
            <person name="Sharon I."/>
            <person name="Castelle C.J."/>
            <person name="Probst A.J."/>
            <person name="Thomas B.C."/>
            <person name="Singh A."/>
            <person name="Wilkins M.J."/>
            <person name="Karaoz U."/>
            <person name="Brodie E.L."/>
            <person name="Williams K.H."/>
            <person name="Hubbard S.S."/>
            <person name="Banfield J.F."/>
        </authorList>
    </citation>
    <scope>NUCLEOTIDE SEQUENCE [LARGE SCALE GENOMIC DNA]</scope>
</reference>
<dbReference type="CDD" id="cd00082">
    <property type="entry name" value="HisKA"/>
    <property type="match status" value="1"/>
</dbReference>
<dbReference type="Gene3D" id="1.10.287.130">
    <property type="match status" value="1"/>
</dbReference>
<comment type="catalytic activity">
    <reaction evidence="1">
        <text>ATP + protein L-histidine = ADP + protein N-phospho-L-histidine.</text>
        <dbReference type="EC" id="2.7.13.3"/>
    </reaction>
</comment>
<dbReference type="Pfam" id="PF02518">
    <property type="entry name" value="HATPase_c"/>
    <property type="match status" value="1"/>
</dbReference>
<dbReference type="EMBL" id="MFCX01000034">
    <property type="protein sequence ID" value="OGE25040.1"/>
    <property type="molecule type" value="Genomic_DNA"/>
</dbReference>
<dbReference type="NCBIfam" id="TIGR00229">
    <property type="entry name" value="sensory_box"/>
    <property type="match status" value="1"/>
</dbReference>
<dbReference type="InterPro" id="IPR003661">
    <property type="entry name" value="HisK_dim/P_dom"/>
</dbReference>
<dbReference type="GO" id="GO:0005886">
    <property type="term" value="C:plasma membrane"/>
    <property type="evidence" value="ECO:0007669"/>
    <property type="project" value="TreeGrafter"/>
</dbReference>
<dbReference type="EC" id="2.7.13.3" evidence="2"/>
<dbReference type="GO" id="GO:0004721">
    <property type="term" value="F:phosphoprotein phosphatase activity"/>
    <property type="evidence" value="ECO:0007669"/>
    <property type="project" value="TreeGrafter"/>
</dbReference>
<evidence type="ECO:0000256" key="6">
    <source>
        <dbReference type="ARBA" id="ARBA00023012"/>
    </source>
</evidence>
<evidence type="ECO:0000256" key="7">
    <source>
        <dbReference type="ARBA" id="ARBA00023136"/>
    </source>
</evidence>
<dbReference type="SUPFAM" id="SSF55874">
    <property type="entry name" value="ATPase domain of HSP90 chaperone/DNA topoisomerase II/histidine kinase"/>
    <property type="match status" value="1"/>
</dbReference>
<organism evidence="11 12">
    <name type="scientific">Candidatus Daviesbacteria bacterium RIFCSPHIGHO2_02_FULL_39_12</name>
    <dbReference type="NCBI Taxonomy" id="1797770"/>
    <lineage>
        <taxon>Bacteria</taxon>
        <taxon>Candidatus Daviesiibacteriota</taxon>
    </lineage>
</organism>
<dbReference type="InterPro" id="IPR036890">
    <property type="entry name" value="HATPase_C_sf"/>
</dbReference>
<dbReference type="SMART" id="SM00388">
    <property type="entry name" value="HisKA"/>
    <property type="match status" value="1"/>
</dbReference>
<evidence type="ECO:0000313" key="11">
    <source>
        <dbReference type="EMBL" id="OGE25040.1"/>
    </source>
</evidence>
<sequence>MVSSDSYEELAKKLKLIDQQNKQLDDATKILIERDFELRKAYDELEKEKEQVAAERNKFLVALQSISDAVIAVDLDWNIIIFNKAAENLTGYAVEDVLGKPIFSVIKVFENGAQVPYTTYSPKIISGFEGVVFSKPILRICGLNNKESFVQLIAAQITEGSSVKLGSILTLHDITEEQELERMKLDFVSMAAHELRTPLTSIKGYIYIFIRDYLKFMDEKQATILQRMDISAQKLASLVENLLNIARIERGTFTVNLQPADWTALIKGAVSEVMAQVKDKGLELTLDLPPVGLPEVRVDRLRINEVLSNLLTNAINYSVSGGKIKVAVKLQGDEVITQVSDTGQGIPQEALPHLFTKFFRVSGPLEQGSKGTGLGLYIAKSITLMHHGRIWVDSQLNKGSTFSFALPVYREEEK</sequence>
<dbReference type="SUPFAM" id="SSF55785">
    <property type="entry name" value="PYP-like sensor domain (PAS domain)"/>
    <property type="match status" value="1"/>
</dbReference>
<evidence type="ECO:0000256" key="4">
    <source>
        <dbReference type="ARBA" id="ARBA00022679"/>
    </source>
</evidence>
<evidence type="ECO:0000256" key="5">
    <source>
        <dbReference type="ARBA" id="ARBA00022777"/>
    </source>
</evidence>
<gene>
    <name evidence="11" type="ORF">A3C26_04385</name>
</gene>
<dbReference type="Gene3D" id="3.30.565.10">
    <property type="entry name" value="Histidine kinase-like ATPase, C-terminal domain"/>
    <property type="match status" value="1"/>
</dbReference>
<dbReference type="GO" id="GO:0006355">
    <property type="term" value="P:regulation of DNA-templated transcription"/>
    <property type="evidence" value="ECO:0007669"/>
    <property type="project" value="InterPro"/>
</dbReference>
<dbReference type="PANTHER" id="PTHR45453">
    <property type="entry name" value="PHOSPHATE REGULON SENSOR PROTEIN PHOR"/>
    <property type="match status" value="1"/>
</dbReference>
<dbReference type="InterPro" id="IPR003594">
    <property type="entry name" value="HATPase_dom"/>
</dbReference>
<dbReference type="PRINTS" id="PR00344">
    <property type="entry name" value="BCTRLSENSOR"/>
</dbReference>
<keyword evidence="7" id="KW-0472">Membrane</keyword>
<dbReference type="GO" id="GO:0016036">
    <property type="term" value="P:cellular response to phosphate starvation"/>
    <property type="evidence" value="ECO:0007669"/>
    <property type="project" value="TreeGrafter"/>
</dbReference>
<dbReference type="InterPro" id="IPR013767">
    <property type="entry name" value="PAS_fold"/>
</dbReference>
<feature type="domain" description="PAS" evidence="10">
    <location>
        <begin position="55"/>
        <end position="100"/>
    </location>
</feature>
<dbReference type="FunFam" id="1.10.287.130:FF:000001">
    <property type="entry name" value="Two-component sensor histidine kinase"/>
    <property type="match status" value="1"/>
</dbReference>
<dbReference type="Pfam" id="PF00989">
    <property type="entry name" value="PAS"/>
    <property type="match status" value="1"/>
</dbReference>
<dbReference type="Pfam" id="PF00512">
    <property type="entry name" value="HisKA"/>
    <property type="match status" value="1"/>
</dbReference>
<dbReference type="Proteomes" id="UP000177042">
    <property type="component" value="Unassembled WGS sequence"/>
</dbReference>
<evidence type="ECO:0000259" key="9">
    <source>
        <dbReference type="PROSITE" id="PS50109"/>
    </source>
</evidence>
<proteinExistence type="predicted"/>
<dbReference type="InterPro" id="IPR050351">
    <property type="entry name" value="BphY/WalK/GraS-like"/>
</dbReference>
<feature type="domain" description="Histidine kinase" evidence="9">
    <location>
        <begin position="190"/>
        <end position="410"/>
    </location>
</feature>
<dbReference type="PROSITE" id="PS50112">
    <property type="entry name" value="PAS"/>
    <property type="match status" value="1"/>
</dbReference>
<dbReference type="AlphaFoldDB" id="A0A1F5J940"/>
<dbReference type="SMART" id="SM00091">
    <property type="entry name" value="PAS"/>
    <property type="match status" value="1"/>
</dbReference>
<dbReference type="CDD" id="cd00075">
    <property type="entry name" value="HATPase"/>
    <property type="match status" value="1"/>
</dbReference>
<feature type="coiled-coil region" evidence="8">
    <location>
        <begin position="7"/>
        <end position="62"/>
    </location>
</feature>
<evidence type="ECO:0000256" key="3">
    <source>
        <dbReference type="ARBA" id="ARBA00022553"/>
    </source>
</evidence>
<dbReference type="GO" id="GO:0000155">
    <property type="term" value="F:phosphorelay sensor kinase activity"/>
    <property type="evidence" value="ECO:0007669"/>
    <property type="project" value="InterPro"/>
</dbReference>
<dbReference type="CDD" id="cd00130">
    <property type="entry name" value="PAS"/>
    <property type="match status" value="1"/>
</dbReference>
<keyword evidence="4" id="KW-0808">Transferase</keyword>
<evidence type="ECO:0000259" key="10">
    <source>
        <dbReference type="PROSITE" id="PS50112"/>
    </source>
</evidence>
<dbReference type="PROSITE" id="PS50109">
    <property type="entry name" value="HIS_KIN"/>
    <property type="match status" value="1"/>
</dbReference>
<dbReference type="InterPro" id="IPR035965">
    <property type="entry name" value="PAS-like_dom_sf"/>
</dbReference>
<keyword evidence="8" id="KW-0175">Coiled coil</keyword>
<evidence type="ECO:0000256" key="2">
    <source>
        <dbReference type="ARBA" id="ARBA00012438"/>
    </source>
</evidence>
<protein>
    <recommendedName>
        <fullName evidence="2">histidine kinase</fullName>
        <ecNumber evidence="2">2.7.13.3</ecNumber>
    </recommendedName>
</protein>
<comment type="caution">
    <text evidence="11">The sequence shown here is derived from an EMBL/GenBank/DDBJ whole genome shotgun (WGS) entry which is preliminary data.</text>
</comment>
<name>A0A1F5J940_9BACT</name>
<accession>A0A1F5J940</accession>
<dbReference type="InterPro" id="IPR000014">
    <property type="entry name" value="PAS"/>
</dbReference>
<dbReference type="FunFam" id="3.30.565.10:FF:000006">
    <property type="entry name" value="Sensor histidine kinase WalK"/>
    <property type="match status" value="1"/>
</dbReference>
<evidence type="ECO:0000256" key="8">
    <source>
        <dbReference type="SAM" id="Coils"/>
    </source>
</evidence>
<dbReference type="SMART" id="SM00387">
    <property type="entry name" value="HATPase_c"/>
    <property type="match status" value="1"/>
</dbReference>
<dbReference type="Gene3D" id="3.30.450.20">
    <property type="entry name" value="PAS domain"/>
    <property type="match status" value="1"/>
</dbReference>
<dbReference type="InterPro" id="IPR036097">
    <property type="entry name" value="HisK_dim/P_sf"/>
</dbReference>
<keyword evidence="3" id="KW-0597">Phosphoprotein</keyword>